<comment type="caution">
    <text evidence="1">The sequence shown here is derived from an EMBL/GenBank/DDBJ whole genome shotgun (WGS) entry which is preliminary data.</text>
</comment>
<name>A0AAD6MPG7_9ROSI</name>
<dbReference type="AlphaFoldDB" id="A0AAD6MPG7"/>
<protein>
    <submittedName>
        <fullName evidence="1">Uncharacterized protein</fullName>
    </submittedName>
</protein>
<gene>
    <name evidence="1" type="ORF">NC653_021294</name>
</gene>
<dbReference type="EMBL" id="JAQIZT010000008">
    <property type="protein sequence ID" value="KAJ6988320.1"/>
    <property type="molecule type" value="Genomic_DNA"/>
</dbReference>
<evidence type="ECO:0000313" key="2">
    <source>
        <dbReference type="Proteomes" id="UP001164929"/>
    </source>
</evidence>
<accession>A0AAD6MPG7</accession>
<dbReference type="Proteomes" id="UP001164929">
    <property type="component" value="Chromosome 8"/>
</dbReference>
<keyword evidence="2" id="KW-1185">Reference proteome</keyword>
<evidence type="ECO:0000313" key="1">
    <source>
        <dbReference type="EMBL" id="KAJ6988320.1"/>
    </source>
</evidence>
<reference evidence="1" key="1">
    <citation type="journal article" date="2023" name="Mol. Ecol. Resour.">
        <title>Chromosome-level genome assembly of a triploid poplar Populus alba 'Berolinensis'.</title>
        <authorList>
            <person name="Chen S."/>
            <person name="Yu Y."/>
            <person name="Wang X."/>
            <person name="Wang S."/>
            <person name="Zhang T."/>
            <person name="Zhou Y."/>
            <person name="He R."/>
            <person name="Meng N."/>
            <person name="Wang Y."/>
            <person name="Liu W."/>
            <person name="Liu Z."/>
            <person name="Liu J."/>
            <person name="Guo Q."/>
            <person name="Huang H."/>
            <person name="Sederoff R.R."/>
            <person name="Wang G."/>
            <person name="Qu G."/>
            <person name="Chen S."/>
        </authorList>
    </citation>
    <scope>NUCLEOTIDE SEQUENCE</scope>
    <source>
        <strain evidence="1">SC-2020</strain>
    </source>
</reference>
<proteinExistence type="predicted"/>
<sequence>MSISHLRKLAKKSLIPRSLVCLTIASPFSTFPKLPTSAYYDDLSNTSRHKRDFSKLRYLLNKRVRDHCFNTTSTFKFITDSETSLSILADLIQTLARIDNGFPRKSAFDALIAVPASSTGWTSLYLLWISWRVARLD</sequence>
<organism evidence="1 2">
    <name type="scientific">Populus alba x Populus x berolinensis</name>
    <dbReference type="NCBI Taxonomy" id="444605"/>
    <lineage>
        <taxon>Eukaryota</taxon>
        <taxon>Viridiplantae</taxon>
        <taxon>Streptophyta</taxon>
        <taxon>Embryophyta</taxon>
        <taxon>Tracheophyta</taxon>
        <taxon>Spermatophyta</taxon>
        <taxon>Magnoliopsida</taxon>
        <taxon>eudicotyledons</taxon>
        <taxon>Gunneridae</taxon>
        <taxon>Pentapetalae</taxon>
        <taxon>rosids</taxon>
        <taxon>fabids</taxon>
        <taxon>Malpighiales</taxon>
        <taxon>Salicaceae</taxon>
        <taxon>Saliceae</taxon>
        <taxon>Populus</taxon>
    </lineage>
</organism>